<evidence type="ECO:0000256" key="1">
    <source>
        <dbReference type="SAM" id="MobiDB-lite"/>
    </source>
</evidence>
<feature type="compositionally biased region" description="Basic residues" evidence="1">
    <location>
        <begin position="648"/>
        <end position="663"/>
    </location>
</feature>
<dbReference type="InterPro" id="IPR011990">
    <property type="entry name" value="TPR-like_helical_dom_sf"/>
</dbReference>
<dbReference type="SMART" id="SM00028">
    <property type="entry name" value="TPR"/>
    <property type="match status" value="5"/>
</dbReference>
<organism evidence="2 3">
    <name type="scientific">Penicillium olsonii</name>
    <dbReference type="NCBI Taxonomy" id="99116"/>
    <lineage>
        <taxon>Eukaryota</taxon>
        <taxon>Fungi</taxon>
        <taxon>Dikarya</taxon>
        <taxon>Ascomycota</taxon>
        <taxon>Pezizomycotina</taxon>
        <taxon>Eurotiomycetes</taxon>
        <taxon>Eurotiomycetidae</taxon>
        <taxon>Eurotiales</taxon>
        <taxon>Aspergillaceae</taxon>
        <taxon>Penicillium</taxon>
    </lineage>
</organism>
<accession>A0A9W4H922</accession>
<evidence type="ECO:0000313" key="3">
    <source>
        <dbReference type="Proteomes" id="UP001153618"/>
    </source>
</evidence>
<dbReference type="PANTHER" id="PTHR46082:SF6">
    <property type="entry name" value="AAA+ ATPASE DOMAIN-CONTAINING PROTEIN-RELATED"/>
    <property type="match status" value="1"/>
</dbReference>
<dbReference type="OrthoDB" id="1658288at2759"/>
<proteinExistence type="predicted"/>
<feature type="region of interest" description="Disordered" evidence="1">
    <location>
        <begin position="631"/>
        <end position="663"/>
    </location>
</feature>
<dbReference type="Pfam" id="PF13374">
    <property type="entry name" value="TPR_10"/>
    <property type="match status" value="1"/>
</dbReference>
<evidence type="ECO:0008006" key="4">
    <source>
        <dbReference type="Google" id="ProtNLM"/>
    </source>
</evidence>
<reference evidence="2" key="1">
    <citation type="submission" date="2021-07" db="EMBL/GenBank/DDBJ databases">
        <authorList>
            <person name="Branca A.L. A."/>
        </authorList>
    </citation>
    <scope>NUCLEOTIDE SEQUENCE</scope>
</reference>
<name>A0A9W4H922_PENOL</name>
<keyword evidence="3" id="KW-1185">Reference proteome</keyword>
<evidence type="ECO:0000313" key="2">
    <source>
        <dbReference type="EMBL" id="CAG7947323.1"/>
    </source>
</evidence>
<comment type="caution">
    <text evidence="2">The sequence shown here is derived from an EMBL/GenBank/DDBJ whole genome shotgun (WGS) entry which is preliminary data.</text>
</comment>
<dbReference type="PANTHER" id="PTHR46082">
    <property type="entry name" value="ATP/GTP-BINDING PROTEIN-RELATED"/>
    <property type="match status" value="1"/>
</dbReference>
<dbReference type="Pfam" id="PF13424">
    <property type="entry name" value="TPR_12"/>
    <property type="match status" value="3"/>
</dbReference>
<dbReference type="AlphaFoldDB" id="A0A9W4H922"/>
<dbReference type="Proteomes" id="UP001153618">
    <property type="component" value="Unassembled WGS sequence"/>
</dbReference>
<protein>
    <recommendedName>
        <fullName evidence="4">Kinesin light chain</fullName>
    </recommendedName>
</protein>
<dbReference type="InterPro" id="IPR053137">
    <property type="entry name" value="NLR-like"/>
</dbReference>
<gene>
    <name evidence="2" type="ORF">POLS_LOCUS338</name>
</gene>
<dbReference type="SUPFAM" id="SSF48452">
    <property type="entry name" value="TPR-like"/>
    <property type="match status" value="2"/>
</dbReference>
<dbReference type="EMBL" id="CAJVOS010000007">
    <property type="protein sequence ID" value="CAG7947323.1"/>
    <property type="molecule type" value="Genomic_DNA"/>
</dbReference>
<sequence length="663" mass="75227">MIMIGPMDATEATTLFAKKLGVQITEDVSQLAKELDHMPLAIAQAAALIKHMEPRLSVSQYLRRSQKSEREKIRFLAHDQGQLSRDKEAHNSIIVTWQMSFDHIRRTHPSAADLLSLMCFFDRQGIPEKLIRRSLGYTVDASSTSQDEGCGDYDDFESTTQDADHATEWTLEKACTNEEDTPVDGTSFQMHRLVQLAMRRWLETHKQTERWKRSFVRTLFSEVQDAEYENWPVCELVLPHVLSAVTQPPIEETTMEKWAAVIHVAAAFTCHRGDHSKSAELASLASETTGRLLGPYHESTLCSLGALAVARECQGQYKAAEEILVQLLEIRKRILGSEHPQTVTIMHDLATLYYHQGRYIEAENIGFQALEIRKRILGLNHPATLMSMGNLAAFRGNQGRYSEAEMDELQLLEMRKRLVGPDHPATLCSMSNLATTYFDQGRYIEAEDILVQVVEIRKRIIGWDHPDTLGSLGNLASIYLAQGRHREAEDIGVQVLETRQRILGWDHPDTLYGMNNLAFIYFDQGRYTESEQIGRQAIKMRNRIIGPEHPDTMVSMKNYAVTLWYLGQHESALLLLARCTELSTRVLGPQHPCTNTFLGCLDRCRQIYNHLPPQTTGAPFERPPEAICRFDSQSTSAEASDEASGPSKARKRTMLTRLFRKKK</sequence>
<dbReference type="Gene3D" id="1.25.40.10">
    <property type="entry name" value="Tetratricopeptide repeat domain"/>
    <property type="match status" value="2"/>
</dbReference>
<dbReference type="PRINTS" id="PR00381">
    <property type="entry name" value="KINESINLIGHT"/>
</dbReference>
<dbReference type="InterPro" id="IPR019734">
    <property type="entry name" value="TPR_rpt"/>
</dbReference>